<feature type="compositionally biased region" description="Pro residues" evidence="1">
    <location>
        <begin position="11"/>
        <end position="23"/>
    </location>
</feature>
<gene>
    <name evidence="3" type="ORF">PG994_012959</name>
</gene>
<dbReference type="RefSeq" id="XP_066709329.1">
    <property type="nucleotide sequence ID" value="XM_066864368.1"/>
</dbReference>
<evidence type="ECO:0000256" key="1">
    <source>
        <dbReference type="SAM" id="MobiDB-lite"/>
    </source>
</evidence>
<reference evidence="3 4" key="1">
    <citation type="submission" date="2023-01" db="EMBL/GenBank/DDBJ databases">
        <title>Analysis of 21 Apiospora genomes using comparative genomics revels a genus with tremendous synthesis potential of carbohydrate active enzymes and secondary metabolites.</title>
        <authorList>
            <person name="Sorensen T."/>
        </authorList>
    </citation>
    <scope>NUCLEOTIDE SEQUENCE [LARGE SCALE GENOMIC DNA]</scope>
    <source>
        <strain evidence="3 4">CBS 135458</strain>
    </source>
</reference>
<evidence type="ECO:0000313" key="3">
    <source>
        <dbReference type="EMBL" id="KAK8042476.1"/>
    </source>
</evidence>
<feature type="compositionally biased region" description="Low complexity" evidence="1">
    <location>
        <begin position="202"/>
        <end position="219"/>
    </location>
</feature>
<keyword evidence="4" id="KW-1185">Reference proteome</keyword>
<feature type="transmembrane region" description="Helical" evidence="2">
    <location>
        <begin position="93"/>
        <end position="119"/>
    </location>
</feature>
<feature type="region of interest" description="Disordered" evidence="1">
    <location>
        <begin position="197"/>
        <end position="231"/>
    </location>
</feature>
<name>A0ABR1T7A1_9PEZI</name>
<feature type="region of interest" description="Disordered" evidence="1">
    <location>
        <begin position="1"/>
        <end position="23"/>
    </location>
</feature>
<proteinExistence type="predicted"/>
<keyword evidence="2" id="KW-0472">Membrane</keyword>
<protein>
    <submittedName>
        <fullName evidence="3">Uncharacterized protein</fullName>
    </submittedName>
</protein>
<keyword evidence="2" id="KW-0812">Transmembrane</keyword>
<sequence length="289" mass="30760">MAPRYDEAPETVPPAIPEYHPPPTAPEVTINHGYVPQQPSPPVFKREDSIMYNNYPGYAMSPMGLPSTQNYDTTGYGSLPSDLGARRKKEHTILGCSVVVFVLAVIIAILSAAVIGLAAGTGVEANRANTAESDLAALRANMTNSSSSSSGAAGGSYDAITGAARQIRLGFQGRLILLNSSTCHHTRLRATRKHQWARCKGSSSPTSTTASTRAPAIPSTRRRNFANTTSNRNKTCSGVTFVPGWTDRETALDGSAPGNCYLKPGPQSKSKLTIPNNGQETHSAFRLDD</sequence>
<organism evidence="3 4">
    <name type="scientific">Apiospora phragmitis</name>
    <dbReference type="NCBI Taxonomy" id="2905665"/>
    <lineage>
        <taxon>Eukaryota</taxon>
        <taxon>Fungi</taxon>
        <taxon>Dikarya</taxon>
        <taxon>Ascomycota</taxon>
        <taxon>Pezizomycotina</taxon>
        <taxon>Sordariomycetes</taxon>
        <taxon>Xylariomycetidae</taxon>
        <taxon>Amphisphaeriales</taxon>
        <taxon>Apiosporaceae</taxon>
        <taxon>Apiospora</taxon>
    </lineage>
</organism>
<feature type="region of interest" description="Disordered" evidence="1">
    <location>
        <begin position="264"/>
        <end position="289"/>
    </location>
</feature>
<evidence type="ECO:0000256" key="2">
    <source>
        <dbReference type="SAM" id="Phobius"/>
    </source>
</evidence>
<dbReference type="EMBL" id="JAQQWL010000013">
    <property type="protein sequence ID" value="KAK8042476.1"/>
    <property type="molecule type" value="Genomic_DNA"/>
</dbReference>
<comment type="caution">
    <text evidence="3">The sequence shown here is derived from an EMBL/GenBank/DDBJ whole genome shotgun (WGS) entry which is preliminary data.</text>
</comment>
<dbReference type="GeneID" id="92097431"/>
<feature type="compositionally biased region" description="Polar residues" evidence="1">
    <location>
        <begin position="267"/>
        <end position="282"/>
    </location>
</feature>
<evidence type="ECO:0000313" key="4">
    <source>
        <dbReference type="Proteomes" id="UP001480595"/>
    </source>
</evidence>
<dbReference type="Proteomes" id="UP001480595">
    <property type="component" value="Unassembled WGS sequence"/>
</dbReference>
<keyword evidence="2" id="KW-1133">Transmembrane helix</keyword>
<accession>A0ABR1T7A1</accession>